<evidence type="ECO:0000313" key="2">
    <source>
        <dbReference type="Proteomes" id="UP000005239"/>
    </source>
</evidence>
<keyword evidence="2" id="KW-1185">Reference proteome</keyword>
<accession>A0A8R1V0E7</accession>
<sequence>MHVCANLCILLKNVVYTVYYLHKSSYLFRIGCFPYIKYHCTARPVEDLSKEDFFWRAITVANLGIPCILYGIAATCLISETEKVKVEQREIPIYFLIKENW</sequence>
<dbReference type="PANTHER" id="PTHR34651">
    <property type="entry name" value="SIMILAR TO ENSANGP00000021391"/>
    <property type="match status" value="1"/>
</dbReference>
<accession>A0A2A6BUS8</accession>
<dbReference type="Pfam" id="PF15031">
    <property type="entry name" value="DUF4528"/>
    <property type="match status" value="1"/>
</dbReference>
<dbReference type="InterPro" id="IPR029245">
    <property type="entry name" value="DUF4528"/>
</dbReference>
<dbReference type="EnsemblMetazoa" id="PPA43309.1">
    <property type="protein sequence ID" value="PPA43309.1"/>
    <property type="gene ID" value="WBGene00281678"/>
</dbReference>
<dbReference type="PANTHER" id="PTHR34651:SF1">
    <property type="entry name" value="SIMILAR TO ENSANGP00000021391"/>
    <property type="match status" value="1"/>
</dbReference>
<reference evidence="2" key="1">
    <citation type="journal article" date="2008" name="Nat. Genet.">
        <title>The Pristionchus pacificus genome provides a unique perspective on nematode lifestyle and parasitism.</title>
        <authorList>
            <person name="Dieterich C."/>
            <person name="Clifton S.W."/>
            <person name="Schuster L.N."/>
            <person name="Chinwalla A."/>
            <person name="Delehaunty K."/>
            <person name="Dinkelacker I."/>
            <person name="Fulton L."/>
            <person name="Fulton R."/>
            <person name="Godfrey J."/>
            <person name="Minx P."/>
            <person name="Mitreva M."/>
            <person name="Roeseler W."/>
            <person name="Tian H."/>
            <person name="Witte H."/>
            <person name="Yang S.P."/>
            <person name="Wilson R.K."/>
            <person name="Sommer R.J."/>
        </authorList>
    </citation>
    <scope>NUCLEOTIDE SEQUENCE [LARGE SCALE GENOMIC DNA]</scope>
    <source>
        <strain evidence="2">PS312</strain>
    </source>
</reference>
<protein>
    <submittedName>
        <fullName evidence="1">Uncharacterized protein</fullName>
    </submittedName>
</protein>
<name>A0A2A6BUS8_PRIPA</name>
<proteinExistence type="predicted"/>
<gene>
    <name evidence="1" type="primary">WBGene00281678</name>
</gene>
<dbReference type="OrthoDB" id="9970237at2759"/>
<evidence type="ECO:0000313" key="1">
    <source>
        <dbReference type="EnsemblMetazoa" id="PPA43309.1"/>
    </source>
</evidence>
<organism evidence="1 2">
    <name type="scientific">Pristionchus pacificus</name>
    <name type="common">Parasitic nematode worm</name>
    <dbReference type="NCBI Taxonomy" id="54126"/>
    <lineage>
        <taxon>Eukaryota</taxon>
        <taxon>Metazoa</taxon>
        <taxon>Ecdysozoa</taxon>
        <taxon>Nematoda</taxon>
        <taxon>Chromadorea</taxon>
        <taxon>Rhabditida</taxon>
        <taxon>Rhabditina</taxon>
        <taxon>Diplogasteromorpha</taxon>
        <taxon>Diplogasteroidea</taxon>
        <taxon>Neodiplogasteridae</taxon>
        <taxon>Pristionchus</taxon>
    </lineage>
</organism>
<dbReference type="AlphaFoldDB" id="A0A2A6BUS8"/>
<reference evidence="1" key="2">
    <citation type="submission" date="2022-06" db="UniProtKB">
        <authorList>
            <consortium name="EnsemblMetazoa"/>
        </authorList>
    </citation>
    <scope>IDENTIFICATION</scope>
    <source>
        <strain evidence="1">PS312</strain>
    </source>
</reference>
<dbReference type="Proteomes" id="UP000005239">
    <property type="component" value="Unassembled WGS sequence"/>
</dbReference>